<comment type="similarity">
    <text evidence="9">Belongs to the COQ7 family.</text>
</comment>
<dbReference type="Gene3D" id="1.20.1260.10">
    <property type="match status" value="1"/>
</dbReference>
<comment type="function">
    <text evidence="9">Catalyzes the hydroxylation of 2-nonaprenyl-3-methyl-6-methoxy-1,4-benzoquinol during ubiquinone biosynthesis.</text>
</comment>
<comment type="caution">
    <text evidence="10">The sequence shown here is derived from an EMBL/GenBank/DDBJ whole genome shotgun (WGS) entry which is preliminary data.</text>
</comment>
<dbReference type="InterPro" id="IPR009078">
    <property type="entry name" value="Ferritin-like_SF"/>
</dbReference>
<comment type="cofactor">
    <cofactor evidence="9">
        <name>Fe cation</name>
        <dbReference type="ChEBI" id="CHEBI:24875"/>
    </cofactor>
    <text evidence="9">Binds 2 iron ions per subunit.</text>
</comment>
<protein>
    <recommendedName>
        <fullName evidence="9">3-demethoxyubiquinol 3-hydroxylase</fullName>
        <shortName evidence="9">DMQ hydroxylase</shortName>
        <ecNumber evidence="9">1.14.99.60</ecNumber>
    </recommendedName>
    <alternativeName>
        <fullName evidence="9">2-nonaprenyl-3-methyl-6-methoxy-1,4-benzoquinol hydroxylase</fullName>
    </alternativeName>
</protein>
<feature type="binding site" evidence="9">
    <location>
        <position position="67"/>
    </location>
    <ligand>
        <name>Fe cation</name>
        <dbReference type="ChEBI" id="CHEBI:24875"/>
        <label>1</label>
    </ligand>
</feature>
<dbReference type="EMBL" id="OCSU01000002">
    <property type="protein sequence ID" value="SOE80421.1"/>
    <property type="molecule type" value="Genomic_DNA"/>
</dbReference>
<dbReference type="InterPro" id="IPR012347">
    <property type="entry name" value="Ferritin-like"/>
</dbReference>
<dbReference type="AlphaFoldDB" id="A0A7Z7I7V5"/>
<dbReference type="InterPro" id="IPR047809">
    <property type="entry name" value="COQ7_proteobact"/>
</dbReference>
<dbReference type="GO" id="GO:0046872">
    <property type="term" value="F:metal ion binding"/>
    <property type="evidence" value="ECO:0007669"/>
    <property type="project" value="UniProtKB-KW"/>
</dbReference>
<dbReference type="CDD" id="cd01042">
    <property type="entry name" value="DMQH"/>
    <property type="match status" value="1"/>
</dbReference>
<dbReference type="PANTHER" id="PTHR11237:SF4">
    <property type="entry name" value="5-DEMETHOXYUBIQUINONE HYDROXYLASE, MITOCHONDRIAL"/>
    <property type="match status" value="1"/>
</dbReference>
<dbReference type="GO" id="GO:0006744">
    <property type="term" value="P:ubiquinone biosynthetic process"/>
    <property type="evidence" value="ECO:0007669"/>
    <property type="project" value="UniProtKB-UniRule"/>
</dbReference>
<feature type="binding site" evidence="9">
    <location>
        <position position="149"/>
    </location>
    <ligand>
        <name>Fe cation</name>
        <dbReference type="ChEBI" id="CHEBI:24875"/>
        <label>2</label>
    </ligand>
</feature>
<dbReference type="RefSeq" id="WP_062632488.1">
    <property type="nucleotide sequence ID" value="NZ_FCOG02000004.1"/>
</dbReference>
<dbReference type="NCBIfam" id="NF033656">
    <property type="entry name" value="DMQ_monoox_COQ7"/>
    <property type="match status" value="1"/>
</dbReference>
<sequence>MTLDELITEFDRGLRSMAGVSRMSRPIPVSKAAGNVDEYGVPVEVAELSAEEKAHAAGLMRVNHVGEVCAQALYQAQKLATASPALKDDFERAAREEEDHLAWTAQRLKDLDSRPSLLNPFWYAGSLAIGLLAGRFGDRTSLGFMAETERQVEHHLDGHMKTLPANDLASRAIVEQMRIDESAHAASAIAAGGAELPFPVRALMRAASKVMTTAAYRI</sequence>
<keyword evidence="11" id="KW-1185">Reference proteome</keyword>
<keyword evidence="3 9" id="KW-0831">Ubiquinone biosynthesis</keyword>
<dbReference type="PANTHER" id="PTHR11237">
    <property type="entry name" value="COENZYME Q10 BIOSYNTHESIS PROTEIN 7"/>
    <property type="match status" value="1"/>
</dbReference>
<keyword evidence="7 9" id="KW-0503">Monooxygenase</keyword>
<dbReference type="InterPro" id="IPR011566">
    <property type="entry name" value="Ubq_synth_Coq7"/>
</dbReference>
<gene>
    <name evidence="9" type="primary">coq7</name>
    <name evidence="10" type="ORF">SAMN05446927_3646</name>
</gene>
<dbReference type="UniPathway" id="UPA00232"/>
<comment type="pathway">
    <text evidence="1 9">Cofactor biosynthesis; ubiquinone biosynthesis.</text>
</comment>
<evidence type="ECO:0000256" key="8">
    <source>
        <dbReference type="ARBA" id="ARBA00023136"/>
    </source>
</evidence>
<evidence type="ECO:0000256" key="9">
    <source>
        <dbReference type="HAMAP-Rule" id="MF_01658"/>
    </source>
</evidence>
<evidence type="ECO:0000313" key="11">
    <source>
        <dbReference type="Proteomes" id="UP000219522"/>
    </source>
</evidence>
<organism evidence="10 11">
    <name type="scientific">Caballeronia arationis</name>
    <dbReference type="NCBI Taxonomy" id="1777142"/>
    <lineage>
        <taxon>Bacteria</taxon>
        <taxon>Pseudomonadati</taxon>
        <taxon>Pseudomonadota</taxon>
        <taxon>Betaproteobacteria</taxon>
        <taxon>Burkholderiales</taxon>
        <taxon>Burkholderiaceae</taxon>
        <taxon>Caballeronia</taxon>
    </lineage>
</organism>
<evidence type="ECO:0000256" key="2">
    <source>
        <dbReference type="ARBA" id="ARBA00022475"/>
    </source>
</evidence>
<keyword evidence="8 9" id="KW-0472">Membrane</keyword>
<keyword evidence="10" id="KW-0830">Ubiquinone</keyword>
<dbReference type="SUPFAM" id="SSF47240">
    <property type="entry name" value="Ferritin-like"/>
    <property type="match status" value="1"/>
</dbReference>
<evidence type="ECO:0000256" key="5">
    <source>
        <dbReference type="ARBA" id="ARBA00023002"/>
    </source>
</evidence>
<evidence type="ECO:0000256" key="6">
    <source>
        <dbReference type="ARBA" id="ARBA00023004"/>
    </source>
</evidence>
<feature type="binding site" evidence="9">
    <location>
        <position position="97"/>
    </location>
    <ligand>
        <name>Fe cation</name>
        <dbReference type="ChEBI" id="CHEBI:24875"/>
        <label>1</label>
    </ligand>
</feature>
<dbReference type="GO" id="GO:0005886">
    <property type="term" value="C:plasma membrane"/>
    <property type="evidence" value="ECO:0007669"/>
    <property type="project" value="UniProtKB-SubCell"/>
</dbReference>
<name>A0A7Z7I7V5_9BURK</name>
<dbReference type="GO" id="GO:0008682">
    <property type="term" value="F:3-demethoxyubiquinol 3-hydroxylase activity"/>
    <property type="evidence" value="ECO:0007669"/>
    <property type="project" value="UniProtKB-EC"/>
</dbReference>
<comment type="catalytic activity">
    <reaction evidence="9">
        <text>a 5-methoxy-2-methyl-3-(all-trans-polyprenyl)benzene-1,4-diol + AH2 + O2 = a 3-demethylubiquinol + A + H2O</text>
        <dbReference type="Rhea" id="RHEA:50908"/>
        <dbReference type="Rhea" id="RHEA-COMP:10859"/>
        <dbReference type="Rhea" id="RHEA-COMP:10914"/>
        <dbReference type="ChEBI" id="CHEBI:13193"/>
        <dbReference type="ChEBI" id="CHEBI:15377"/>
        <dbReference type="ChEBI" id="CHEBI:15379"/>
        <dbReference type="ChEBI" id="CHEBI:17499"/>
        <dbReference type="ChEBI" id="CHEBI:84167"/>
        <dbReference type="ChEBI" id="CHEBI:84422"/>
        <dbReference type="EC" id="1.14.99.60"/>
    </reaction>
</comment>
<evidence type="ECO:0000256" key="3">
    <source>
        <dbReference type="ARBA" id="ARBA00022688"/>
    </source>
</evidence>
<dbReference type="OrthoDB" id="5192789at2"/>
<reference evidence="10 11" key="1">
    <citation type="submission" date="2017-09" db="EMBL/GenBank/DDBJ databases">
        <authorList>
            <person name="Varghese N."/>
            <person name="Submissions S."/>
        </authorList>
    </citation>
    <scope>NUCLEOTIDE SEQUENCE [LARGE SCALE GENOMIC DNA]</scope>
    <source>
        <strain evidence="10 11">OK806</strain>
    </source>
</reference>
<keyword evidence="5 9" id="KW-0560">Oxidoreductase</keyword>
<dbReference type="HAMAP" id="MF_01658">
    <property type="entry name" value="COQ7"/>
    <property type="match status" value="1"/>
</dbReference>
<keyword evidence="6 9" id="KW-0408">Iron</keyword>
<feature type="binding site" evidence="9">
    <location>
        <position position="97"/>
    </location>
    <ligand>
        <name>Fe cation</name>
        <dbReference type="ChEBI" id="CHEBI:24875"/>
        <label>2</label>
    </ligand>
</feature>
<keyword evidence="4 9" id="KW-0479">Metal-binding</keyword>
<evidence type="ECO:0000313" key="10">
    <source>
        <dbReference type="EMBL" id="SOE80421.1"/>
    </source>
</evidence>
<evidence type="ECO:0000256" key="1">
    <source>
        <dbReference type="ARBA" id="ARBA00004749"/>
    </source>
</evidence>
<feature type="binding site" evidence="9">
    <location>
        <position position="181"/>
    </location>
    <ligand>
        <name>Fe cation</name>
        <dbReference type="ChEBI" id="CHEBI:24875"/>
        <label>1</label>
    </ligand>
</feature>
<dbReference type="Proteomes" id="UP000219522">
    <property type="component" value="Unassembled WGS sequence"/>
</dbReference>
<dbReference type="EC" id="1.14.99.60" evidence="9"/>
<feature type="binding site" evidence="9">
    <location>
        <position position="184"/>
    </location>
    <ligand>
        <name>Fe cation</name>
        <dbReference type="ChEBI" id="CHEBI:24875"/>
        <label>2</label>
    </ligand>
</feature>
<evidence type="ECO:0000256" key="4">
    <source>
        <dbReference type="ARBA" id="ARBA00022723"/>
    </source>
</evidence>
<accession>A0A7Z7I7V5</accession>
<keyword evidence="2 9" id="KW-1003">Cell membrane</keyword>
<proteinExistence type="inferred from homology"/>
<comment type="subcellular location">
    <subcellularLocation>
        <location evidence="9">Cell membrane</location>
        <topology evidence="9">Peripheral membrane protein</topology>
    </subcellularLocation>
</comment>
<feature type="binding site" evidence="9">
    <location>
        <position position="181"/>
    </location>
    <ligand>
        <name>Fe cation</name>
        <dbReference type="ChEBI" id="CHEBI:24875"/>
        <label>2</label>
    </ligand>
</feature>
<feature type="binding site" evidence="9">
    <location>
        <position position="100"/>
    </location>
    <ligand>
        <name>Fe cation</name>
        <dbReference type="ChEBI" id="CHEBI:24875"/>
        <label>1</label>
    </ligand>
</feature>
<dbReference type="Pfam" id="PF03232">
    <property type="entry name" value="COQ7"/>
    <property type="match status" value="1"/>
</dbReference>
<evidence type="ECO:0000256" key="7">
    <source>
        <dbReference type="ARBA" id="ARBA00023033"/>
    </source>
</evidence>